<dbReference type="AlphaFoldDB" id="C1GP89"/>
<organism evidence="1 2">
    <name type="scientific">Paracoccidioides lutzii (strain ATCC MYA-826 / Pb01)</name>
    <name type="common">Paracoccidioides brasiliensis</name>
    <dbReference type="NCBI Taxonomy" id="502779"/>
    <lineage>
        <taxon>Eukaryota</taxon>
        <taxon>Fungi</taxon>
        <taxon>Dikarya</taxon>
        <taxon>Ascomycota</taxon>
        <taxon>Pezizomycotina</taxon>
        <taxon>Eurotiomycetes</taxon>
        <taxon>Eurotiomycetidae</taxon>
        <taxon>Onygenales</taxon>
        <taxon>Ajellomycetaceae</taxon>
        <taxon>Paracoccidioides</taxon>
    </lineage>
</organism>
<reference evidence="1 2" key="1">
    <citation type="journal article" date="2011" name="PLoS Genet.">
        <title>Comparative genomic analysis of human fungal pathogens causing paracoccidioidomycosis.</title>
        <authorList>
            <person name="Desjardins C.A."/>
            <person name="Champion M.D."/>
            <person name="Holder J.W."/>
            <person name="Muszewska A."/>
            <person name="Goldberg J."/>
            <person name="Bailao A.M."/>
            <person name="Brigido M.M."/>
            <person name="Ferreira M.E."/>
            <person name="Garcia A.M."/>
            <person name="Grynberg M."/>
            <person name="Gujja S."/>
            <person name="Heiman D.I."/>
            <person name="Henn M.R."/>
            <person name="Kodira C.D."/>
            <person name="Leon-Narvaez H."/>
            <person name="Longo L.V."/>
            <person name="Ma L.J."/>
            <person name="Malavazi I."/>
            <person name="Matsuo A.L."/>
            <person name="Morais F.V."/>
            <person name="Pereira M."/>
            <person name="Rodriguez-Brito S."/>
            <person name="Sakthikumar S."/>
            <person name="Salem-Izacc S.M."/>
            <person name="Sykes S.M."/>
            <person name="Teixeira M.M."/>
            <person name="Vallejo M.C."/>
            <person name="Walter M.E."/>
            <person name="Yandava C."/>
            <person name="Young S."/>
            <person name="Zeng Q."/>
            <person name="Zucker J."/>
            <person name="Felipe M.S."/>
            <person name="Goldman G.H."/>
            <person name="Haas B.J."/>
            <person name="McEwen J.G."/>
            <person name="Nino-Vega G."/>
            <person name="Puccia R."/>
            <person name="San-Blas G."/>
            <person name="Soares C.M."/>
            <person name="Birren B.W."/>
            <person name="Cuomo C.A."/>
        </authorList>
    </citation>
    <scope>NUCLEOTIDE SEQUENCE [LARGE SCALE GENOMIC DNA]</scope>
    <source>
        <strain evidence="2">ATCC MYA-826 / Pb01</strain>
    </source>
</reference>
<evidence type="ECO:0000313" key="1">
    <source>
        <dbReference type="EMBL" id="EEH36011.2"/>
    </source>
</evidence>
<gene>
    <name evidence="1" type="ORF">PAAG_00334</name>
</gene>
<evidence type="ECO:0000313" key="2">
    <source>
        <dbReference type="Proteomes" id="UP000002059"/>
    </source>
</evidence>
<dbReference type="KEGG" id="pbl:PAAG_00334"/>
<name>C1GP89_PARBA</name>
<dbReference type="HOGENOM" id="CLU_1713849_0_0_1"/>
<dbReference type="GeneID" id="9100880"/>
<protein>
    <submittedName>
        <fullName evidence="1">Uncharacterized protein</fullName>
    </submittedName>
</protein>
<keyword evidence="2" id="KW-1185">Reference proteome</keyword>
<sequence length="153" mass="17111">MFAALRRTPYGTVFAGLFSLLPTVGDFHCNSPRPARQGTAHEAITSVCLLSIAAAGAFSAKPLNSSAFVSRWNPFHISTHYCSTKPLAGPVSFFKKAKQKPRSYPYLRRLPSDHREPTIFLNAKSLWIFWSGDVFIFQLTVEVPPKRNGIKQR</sequence>
<dbReference type="VEuPathDB" id="FungiDB:PAAG_00334"/>
<dbReference type="OrthoDB" id="10615878at2759"/>
<accession>C1GP89</accession>
<dbReference type="Proteomes" id="UP000002059">
    <property type="component" value="Partially assembled WGS sequence"/>
</dbReference>
<dbReference type="EMBL" id="KN293992">
    <property type="protein sequence ID" value="EEH36011.2"/>
    <property type="molecule type" value="Genomic_DNA"/>
</dbReference>
<proteinExistence type="predicted"/>
<dbReference type="RefSeq" id="XP_002797795.2">
    <property type="nucleotide sequence ID" value="XM_002797749.2"/>
</dbReference>